<dbReference type="SUPFAM" id="SSF102735">
    <property type="entry name" value="Trigger factor ribosome-binding domain"/>
    <property type="match status" value="1"/>
</dbReference>
<dbReference type="InterPro" id="IPR036611">
    <property type="entry name" value="Trigger_fac_ribosome-bd_sf"/>
</dbReference>
<dbReference type="GO" id="GO:0003755">
    <property type="term" value="F:peptidyl-prolyl cis-trans isomerase activity"/>
    <property type="evidence" value="ECO:0007669"/>
    <property type="project" value="TreeGrafter"/>
</dbReference>
<dbReference type="EMBL" id="NKCZ01000119">
    <property type="protein sequence ID" value="POD82481.1"/>
    <property type="molecule type" value="Genomic_DNA"/>
</dbReference>
<evidence type="ECO:0000313" key="3">
    <source>
        <dbReference type="Proteomes" id="UP000236990"/>
    </source>
</evidence>
<dbReference type="Proteomes" id="UP000236990">
    <property type="component" value="Unassembled WGS sequence"/>
</dbReference>
<organism evidence="2 3">
    <name type="scientific">Lactiplantibacillus plantarum subsp. plantarum</name>
    <dbReference type="NCBI Taxonomy" id="337330"/>
    <lineage>
        <taxon>Bacteria</taxon>
        <taxon>Bacillati</taxon>
        <taxon>Bacillota</taxon>
        <taxon>Bacilli</taxon>
        <taxon>Lactobacillales</taxon>
        <taxon>Lactobacillaceae</taxon>
        <taxon>Lactiplantibacillus</taxon>
    </lineage>
</organism>
<dbReference type="GO" id="GO:0043022">
    <property type="term" value="F:ribosome binding"/>
    <property type="evidence" value="ECO:0007669"/>
    <property type="project" value="TreeGrafter"/>
</dbReference>
<protein>
    <submittedName>
        <fullName evidence="2">Trigger factor</fullName>
    </submittedName>
</protein>
<gene>
    <name evidence="2" type="ORF">S101258_02558</name>
</gene>
<dbReference type="GO" id="GO:0015031">
    <property type="term" value="P:protein transport"/>
    <property type="evidence" value="ECO:0007669"/>
    <property type="project" value="InterPro"/>
</dbReference>
<dbReference type="GO" id="GO:0051083">
    <property type="term" value="P:'de novo' cotranslational protein folding"/>
    <property type="evidence" value="ECO:0007669"/>
    <property type="project" value="TreeGrafter"/>
</dbReference>
<proteinExistence type="predicted"/>
<evidence type="ECO:0000259" key="1">
    <source>
        <dbReference type="Pfam" id="PF05697"/>
    </source>
</evidence>
<dbReference type="AlphaFoldDB" id="A0A2S3U372"/>
<comment type="caution">
    <text evidence="2">The sequence shown here is derived from an EMBL/GenBank/DDBJ whole genome shotgun (WGS) entry which is preliminary data.</text>
</comment>
<reference evidence="2 3" key="1">
    <citation type="submission" date="2017-06" db="EMBL/GenBank/DDBJ databases">
        <title>Genome sequence of Lactobacillus plantarum subsp. plantarum strain SRCM101258.</title>
        <authorList>
            <person name="Cho S.H."/>
        </authorList>
    </citation>
    <scope>NUCLEOTIDE SEQUENCE [LARGE SCALE GENOMIC DNA]</scope>
    <source>
        <strain evidence="2 3">SRCM101258</strain>
    </source>
</reference>
<name>A0A2S3U372_LACPN</name>
<dbReference type="Pfam" id="PF05697">
    <property type="entry name" value="Trigger_N"/>
    <property type="match status" value="1"/>
</dbReference>
<accession>A0A2S3U372</accession>
<dbReference type="InterPro" id="IPR008881">
    <property type="entry name" value="Trigger_fac_ribosome-bd_bac"/>
</dbReference>
<sequence>MAAKWEKKEGNQGELTFEIGADKISEGIDKAFQRTKKNLNVPGFRKGKVPRQIFNQMYGEEALYQDALNIVLPEAYEEAIKETEIEPVDQPQIDVDSMEKVSLGY</sequence>
<dbReference type="PANTHER" id="PTHR30560">
    <property type="entry name" value="TRIGGER FACTOR CHAPERONE AND PEPTIDYL-PROLYL CIS/TRANS ISOMERASE"/>
    <property type="match status" value="1"/>
</dbReference>
<dbReference type="InterPro" id="IPR005215">
    <property type="entry name" value="Trig_fac"/>
</dbReference>
<evidence type="ECO:0000313" key="2">
    <source>
        <dbReference type="EMBL" id="POD82481.1"/>
    </source>
</evidence>
<dbReference type="Gene3D" id="3.30.70.1050">
    <property type="entry name" value="Trigger factor ribosome-binding domain"/>
    <property type="match status" value="1"/>
</dbReference>
<feature type="domain" description="Trigger factor ribosome-binding bacterial" evidence="1">
    <location>
        <begin position="1"/>
        <end position="100"/>
    </location>
</feature>
<dbReference type="PANTHER" id="PTHR30560:SF3">
    <property type="entry name" value="TRIGGER FACTOR-LIKE PROTEIN TIG, CHLOROPLASTIC"/>
    <property type="match status" value="1"/>
</dbReference>
<dbReference type="GO" id="GO:0044183">
    <property type="term" value="F:protein folding chaperone"/>
    <property type="evidence" value="ECO:0007669"/>
    <property type="project" value="TreeGrafter"/>
</dbReference>
<dbReference type="GO" id="GO:0043335">
    <property type="term" value="P:protein unfolding"/>
    <property type="evidence" value="ECO:0007669"/>
    <property type="project" value="TreeGrafter"/>
</dbReference>